<evidence type="ECO:0000313" key="2">
    <source>
        <dbReference type="Proteomes" id="UP000179243"/>
    </source>
</evidence>
<dbReference type="AlphaFoldDB" id="A0A1F7F9F9"/>
<reference evidence="1 2" key="1">
    <citation type="journal article" date="2016" name="Nat. Commun.">
        <title>Thousands of microbial genomes shed light on interconnected biogeochemical processes in an aquifer system.</title>
        <authorList>
            <person name="Anantharaman K."/>
            <person name="Brown C.T."/>
            <person name="Hug L.A."/>
            <person name="Sharon I."/>
            <person name="Castelle C.J."/>
            <person name="Probst A.J."/>
            <person name="Thomas B.C."/>
            <person name="Singh A."/>
            <person name="Wilkins M.J."/>
            <person name="Karaoz U."/>
            <person name="Brodie E.L."/>
            <person name="Williams K.H."/>
            <person name="Hubbard S.S."/>
            <person name="Banfield J.F."/>
        </authorList>
    </citation>
    <scope>NUCLEOTIDE SEQUENCE [LARGE SCALE GENOMIC DNA]</scope>
</reference>
<dbReference type="PANTHER" id="PTHR33747">
    <property type="entry name" value="UPF0225 PROTEIN SCO1677"/>
    <property type="match status" value="1"/>
</dbReference>
<protein>
    <submittedName>
        <fullName evidence="1">Uncharacterized protein</fullName>
    </submittedName>
</protein>
<sequence length="296" mass="33448">MAVTVALDGNKRLLWQFSPDGLELVSGFKVCENPFCMCREMTVSFIKDGRQGPLIPDLSLDLDLDNIVKNTGGGERGPSINSRINGELDADGLNLLKNVFRVTKALQDGNYNPETGPFPEFDVEEIELGSQCTLYRDIFPWNPWLQISIENKTYAIDDSYCFRPWCPCTSGFLFLTPIVDGKKVKKPQYPSFMYDYRSCSWSKPHGWKGYPFTPETAVARMAEQIPDIAYILKKRHERLKTMYERYREINGVDRRFPLENTTLPGATPASVINTPAPGRNDPCPCGSGKKYKKCCG</sequence>
<gene>
    <name evidence="1" type="ORF">A2519_15180</name>
</gene>
<comment type="caution">
    <text evidence="1">The sequence shown here is derived from an EMBL/GenBank/DDBJ whole genome shotgun (WGS) entry which is preliminary data.</text>
</comment>
<dbReference type="Pfam" id="PF02810">
    <property type="entry name" value="SEC-C"/>
    <property type="match status" value="1"/>
</dbReference>
<dbReference type="PANTHER" id="PTHR33747:SF1">
    <property type="entry name" value="ADENYLATE CYCLASE-ASSOCIATED CAP C-TERMINAL DOMAIN-CONTAINING PROTEIN"/>
    <property type="match status" value="1"/>
</dbReference>
<organism evidence="1 2">
    <name type="scientific">Candidatus Raymondbacteria bacterium RIFOXYD12_FULL_49_13</name>
    <dbReference type="NCBI Taxonomy" id="1817890"/>
    <lineage>
        <taxon>Bacteria</taxon>
        <taxon>Raymondiibacteriota</taxon>
    </lineage>
</organism>
<dbReference type="SUPFAM" id="SSF103642">
    <property type="entry name" value="Sec-C motif"/>
    <property type="match status" value="1"/>
</dbReference>
<dbReference type="InterPro" id="IPR004027">
    <property type="entry name" value="SEC_C_motif"/>
</dbReference>
<evidence type="ECO:0000313" key="1">
    <source>
        <dbReference type="EMBL" id="OGK03314.1"/>
    </source>
</evidence>
<dbReference type="EMBL" id="MFYX01000091">
    <property type="protein sequence ID" value="OGK03314.1"/>
    <property type="molecule type" value="Genomic_DNA"/>
</dbReference>
<dbReference type="Gene3D" id="3.10.450.50">
    <property type="match status" value="1"/>
</dbReference>
<proteinExistence type="predicted"/>
<name>A0A1F7F9F9_UNCRA</name>
<accession>A0A1F7F9F9</accession>
<dbReference type="Proteomes" id="UP000179243">
    <property type="component" value="Unassembled WGS sequence"/>
</dbReference>